<dbReference type="Pfam" id="PF00578">
    <property type="entry name" value="AhpC-TSA"/>
    <property type="match status" value="1"/>
</dbReference>
<dbReference type="InterPro" id="IPR000866">
    <property type="entry name" value="AhpC/TSA"/>
</dbReference>
<organism evidence="2">
    <name type="scientific">marine metagenome</name>
    <dbReference type="NCBI Taxonomy" id="408172"/>
    <lineage>
        <taxon>unclassified sequences</taxon>
        <taxon>metagenomes</taxon>
        <taxon>ecological metagenomes</taxon>
    </lineage>
</organism>
<dbReference type="GO" id="GO:0016209">
    <property type="term" value="F:antioxidant activity"/>
    <property type="evidence" value="ECO:0007669"/>
    <property type="project" value="InterPro"/>
</dbReference>
<proteinExistence type="predicted"/>
<name>A0A382AF75_9ZZZZ</name>
<gene>
    <name evidence="2" type="ORF">METZ01_LOCUS152491</name>
</gene>
<dbReference type="Gene3D" id="3.40.30.10">
    <property type="entry name" value="Glutaredoxin"/>
    <property type="match status" value="1"/>
</dbReference>
<reference evidence="2" key="1">
    <citation type="submission" date="2018-05" db="EMBL/GenBank/DDBJ databases">
        <authorList>
            <person name="Lanie J.A."/>
            <person name="Ng W.-L."/>
            <person name="Kazmierczak K.M."/>
            <person name="Andrzejewski T.M."/>
            <person name="Davidsen T.M."/>
            <person name="Wayne K.J."/>
            <person name="Tettelin H."/>
            <person name="Glass J.I."/>
            <person name="Rusch D."/>
            <person name="Podicherti R."/>
            <person name="Tsui H.-C.T."/>
            <person name="Winkler M.E."/>
        </authorList>
    </citation>
    <scope>NUCLEOTIDE SEQUENCE</scope>
</reference>
<evidence type="ECO:0000313" key="2">
    <source>
        <dbReference type="EMBL" id="SVA99637.1"/>
    </source>
</evidence>
<accession>A0A382AF75</accession>
<dbReference type="AlphaFoldDB" id="A0A382AF75"/>
<protein>
    <recommendedName>
        <fullName evidence="1">Alkyl hydroperoxide reductase subunit C/ Thiol specific antioxidant domain-containing protein</fullName>
    </recommendedName>
</protein>
<dbReference type="SUPFAM" id="SSF52833">
    <property type="entry name" value="Thioredoxin-like"/>
    <property type="match status" value="1"/>
</dbReference>
<evidence type="ECO:0000259" key="1">
    <source>
        <dbReference type="Pfam" id="PF00578"/>
    </source>
</evidence>
<dbReference type="EMBL" id="UINC01024950">
    <property type="protein sequence ID" value="SVA99637.1"/>
    <property type="molecule type" value="Genomic_DNA"/>
</dbReference>
<sequence length="163" mass="18478">VDSLKIQIASCFLFSILLGGFPDIITDIEKNPIDLKELTTQKTVAVITMKSPDCPVCQTQLLRIIQNFDKLSVCNVTFLVLAPGPVEKLQMAKELTKFPFPFIVDQDLKISRSLDLIINETQILPSILILNDKLEVEWAQRGRNALYFGDPELMKRLQCEGWI</sequence>
<feature type="domain" description="Alkyl hydroperoxide reductase subunit C/ Thiol specific antioxidant" evidence="1">
    <location>
        <begin position="27"/>
        <end position="138"/>
    </location>
</feature>
<feature type="non-terminal residue" evidence="2">
    <location>
        <position position="1"/>
    </location>
</feature>
<dbReference type="InterPro" id="IPR036249">
    <property type="entry name" value="Thioredoxin-like_sf"/>
</dbReference>
<dbReference type="GO" id="GO:0016491">
    <property type="term" value="F:oxidoreductase activity"/>
    <property type="evidence" value="ECO:0007669"/>
    <property type="project" value="InterPro"/>
</dbReference>